<dbReference type="Pfam" id="PF02089">
    <property type="entry name" value="Palm_thioest"/>
    <property type="match status" value="1"/>
</dbReference>
<dbReference type="EMBL" id="BDGU01001943">
    <property type="protein sequence ID" value="GAW10666.1"/>
    <property type="molecule type" value="Genomic_DNA"/>
</dbReference>
<organism evidence="1 2">
    <name type="scientific">Lentinula edodes</name>
    <name type="common">Shiitake mushroom</name>
    <name type="synonym">Lentinus edodes</name>
    <dbReference type="NCBI Taxonomy" id="5353"/>
    <lineage>
        <taxon>Eukaryota</taxon>
        <taxon>Fungi</taxon>
        <taxon>Dikarya</taxon>
        <taxon>Basidiomycota</taxon>
        <taxon>Agaricomycotina</taxon>
        <taxon>Agaricomycetes</taxon>
        <taxon>Agaricomycetidae</taxon>
        <taxon>Agaricales</taxon>
        <taxon>Marasmiineae</taxon>
        <taxon>Omphalotaceae</taxon>
        <taxon>Lentinula</taxon>
    </lineage>
</organism>
<sequence>MLEFASMIKNVHPGIFIHSIYIEEELDKDRQAGFYGNVNTQLDLVANQLANILELKNGFDGIGFSQGGQFLRAYVERYNSPPVHNLLTFGSQHMGRTTRH</sequence>
<dbReference type="GO" id="GO:0098599">
    <property type="term" value="F:palmitoyl hydrolase activity"/>
    <property type="evidence" value="ECO:0007669"/>
    <property type="project" value="InterPro"/>
</dbReference>
<reference evidence="1 2" key="2">
    <citation type="submission" date="2017-02" db="EMBL/GenBank/DDBJ databases">
        <title>A genome survey and senescence transcriptome analysis in Lentinula edodes.</title>
        <authorList>
            <person name="Sakamoto Y."/>
            <person name="Nakade K."/>
            <person name="Sato S."/>
            <person name="Yoshida Y."/>
            <person name="Miyazaki K."/>
            <person name="Natsume S."/>
            <person name="Konno N."/>
        </authorList>
    </citation>
    <scope>NUCLEOTIDE SEQUENCE [LARGE SCALE GENOMIC DNA]</scope>
    <source>
        <strain evidence="1 2">NBRC 111202</strain>
    </source>
</reference>
<dbReference type="SUPFAM" id="SSF53474">
    <property type="entry name" value="alpha/beta-Hydrolases"/>
    <property type="match status" value="1"/>
</dbReference>
<reference evidence="1 2" key="1">
    <citation type="submission" date="2016-08" db="EMBL/GenBank/DDBJ databases">
        <authorList>
            <consortium name="Lentinula edodes genome sequencing consortium"/>
            <person name="Sakamoto Y."/>
            <person name="Nakade K."/>
            <person name="Sato S."/>
            <person name="Yoshida Y."/>
            <person name="Miyazaki K."/>
            <person name="Natsume S."/>
            <person name="Konno N."/>
        </authorList>
    </citation>
    <scope>NUCLEOTIDE SEQUENCE [LARGE SCALE GENOMIC DNA]</scope>
    <source>
        <strain evidence="1 2">NBRC 111202</strain>
    </source>
</reference>
<keyword evidence="2" id="KW-1185">Reference proteome</keyword>
<evidence type="ECO:0000313" key="2">
    <source>
        <dbReference type="Proteomes" id="UP000188533"/>
    </source>
</evidence>
<dbReference type="PRINTS" id="PR00414">
    <property type="entry name" value="PPTHIESTRASE"/>
</dbReference>
<protein>
    <submittedName>
        <fullName evidence="1">Palmitoyl-protein thioesterase</fullName>
    </submittedName>
</protein>
<dbReference type="STRING" id="5353.A0A1Q3ETW3"/>
<dbReference type="Gene3D" id="3.40.50.1820">
    <property type="entry name" value="alpha/beta hydrolase"/>
    <property type="match status" value="1"/>
</dbReference>
<dbReference type="InterPro" id="IPR029058">
    <property type="entry name" value="AB_hydrolase_fold"/>
</dbReference>
<dbReference type="AlphaFoldDB" id="A0A1Q3ETW3"/>
<proteinExistence type="predicted"/>
<gene>
    <name evidence="1" type="ORF">LENED_012958</name>
</gene>
<name>A0A1Q3ETW3_LENED</name>
<comment type="caution">
    <text evidence="1">The sequence shown here is derived from an EMBL/GenBank/DDBJ whole genome shotgun (WGS) entry which is preliminary data.</text>
</comment>
<dbReference type="InterPro" id="IPR002472">
    <property type="entry name" value="Palm_thioest"/>
</dbReference>
<accession>A0A1Q3ETW3</accession>
<evidence type="ECO:0000313" key="1">
    <source>
        <dbReference type="EMBL" id="GAW10666.1"/>
    </source>
</evidence>
<dbReference type="Proteomes" id="UP000188533">
    <property type="component" value="Unassembled WGS sequence"/>
</dbReference>